<feature type="region of interest" description="Disordered" evidence="1">
    <location>
        <begin position="56"/>
        <end position="80"/>
    </location>
</feature>
<gene>
    <name evidence="2" type="ORF">Poly41_37750</name>
</gene>
<proteinExistence type="predicted"/>
<evidence type="ECO:0000256" key="1">
    <source>
        <dbReference type="SAM" id="MobiDB-lite"/>
    </source>
</evidence>
<organism evidence="2 3">
    <name type="scientific">Novipirellula artificiosorum</name>
    <dbReference type="NCBI Taxonomy" id="2528016"/>
    <lineage>
        <taxon>Bacteria</taxon>
        <taxon>Pseudomonadati</taxon>
        <taxon>Planctomycetota</taxon>
        <taxon>Planctomycetia</taxon>
        <taxon>Pirellulales</taxon>
        <taxon>Pirellulaceae</taxon>
        <taxon>Novipirellula</taxon>
    </lineage>
</organism>
<dbReference type="AlphaFoldDB" id="A0A5C6DHK1"/>
<evidence type="ECO:0000313" key="2">
    <source>
        <dbReference type="EMBL" id="TWU36022.1"/>
    </source>
</evidence>
<comment type="caution">
    <text evidence="2">The sequence shown here is derived from an EMBL/GenBank/DDBJ whole genome shotgun (WGS) entry which is preliminary data.</text>
</comment>
<dbReference type="Proteomes" id="UP000319143">
    <property type="component" value="Unassembled WGS sequence"/>
</dbReference>
<name>A0A5C6DHK1_9BACT</name>
<keyword evidence="3" id="KW-1185">Reference proteome</keyword>
<reference evidence="2 3" key="1">
    <citation type="submission" date="2019-02" db="EMBL/GenBank/DDBJ databases">
        <title>Deep-cultivation of Planctomycetes and their phenomic and genomic characterization uncovers novel biology.</title>
        <authorList>
            <person name="Wiegand S."/>
            <person name="Jogler M."/>
            <person name="Boedeker C."/>
            <person name="Pinto D."/>
            <person name="Vollmers J."/>
            <person name="Rivas-Marin E."/>
            <person name="Kohn T."/>
            <person name="Peeters S.H."/>
            <person name="Heuer A."/>
            <person name="Rast P."/>
            <person name="Oberbeckmann S."/>
            <person name="Bunk B."/>
            <person name="Jeske O."/>
            <person name="Meyerdierks A."/>
            <person name="Storesund J.E."/>
            <person name="Kallscheuer N."/>
            <person name="Luecker S."/>
            <person name="Lage O.M."/>
            <person name="Pohl T."/>
            <person name="Merkel B.J."/>
            <person name="Hornburger P."/>
            <person name="Mueller R.-W."/>
            <person name="Bruemmer F."/>
            <person name="Labrenz M."/>
            <person name="Spormann A.M."/>
            <person name="Op Den Camp H."/>
            <person name="Overmann J."/>
            <person name="Amann R."/>
            <person name="Jetten M.S.M."/>
            <person name="Mascher T."/>
            <person name="Medema M.H."/>
            <person name="Devos D.P."/>
            <person name="Kaster A.-K."/>
            <person name="Ovreas L."/>
            <person name="Rohde M."/>
            <person name="Galperin M.Y."/>
            <person name="Jogler C."/>
        </authorList>
    </citation>
    <scope>NUCLEOTIDE SEQUENCE [LARGE SCALE GENOMIC DNA]</scope>
    <source>
        <strain evidence="2 3">Poly41</strain>
    </source>
</reference>
<sequence>MRSRERCQCGRGRMMTYSTKTRGSRRISYLKCNACGRTGKEVASVDDVGRSIFVTTPGTNRTNHSCGIGENGSTQPARTP</sequence>
<accession>A0A5C6DHK1</accession>
<evidence type="ECO:0000313" key="3">
    <source>
        <dbReference type="Proteomes" id="UP000319143"/>
    </source>
</evidence>
<protein>
    <submittedName>
        <fullName evidence="2">Uncharacterized protein</fullName>
    </submittedName>
</protein>
<dbReference type="EMBL" id="SJPV01000006">
    <property type="protein sequence ID" value="TWU36022.1"/>
    <property type="molecule type" value="Genomic_DNA"/>
</dbReference>